<organism evidence="1 2">
    <name type="scientific">Prevotella veroralis F0319</name>
    <dbReference type="NCBI Taxonomy" id="649761"/>
    <lineage>
        <taxon>Bacteria</taxon>
        <taxon>Pseudomonadati</taxon>
        <taxon>Bacteroidota</taxon>
        <taxon>Bacteroidia</taxon>
        <taxon>Bacteroidales</taxon>
        <taxon>Prevotellaceae</taxon>
        <taxon>Prevotella</taxon>
    </lineage>
</organism>
<reference evidence="1 2" key="1">
    <citation type="submission" date="2009-09" db="EMBL/GenBank/DDBJ databases">
        <authorList>
            <person name="Weinstock G."/>
            <person name="Sodergren E."/>
            <person name="Clifton S."/>
            <person name="Fulton L."/>
            <person name="Fulton B."/>
            <person name="Courtney L."/>
            <person name="Fronick C."/>
            <person name="Harrison M."/>
            <person name="Strong C."/>
            <person name="Farmer C."/>
            <person name="Delahaunty K."/>
            <person name="Markovic C."/>
            <person name="Hall O."/>
            <person name="Minx P."/>
            <person name="Tomlinson C."/>
            <person name="Mitreva M."/>
            <person name="Nelson J."/>
            <person name="Hou S."/>
            <person name="Wollam A."/>
            <person name="Pepin K.H."/>
            <person name="Johnson M."/>
            <person name="Bhonagiri V."/>
            <person name="Nash W.E."/>
            <person name="Warren W."/>
            <person name="Chinwalla A."/>
            <person name="Mardis E.R."/>
            <person name="Wilson R.K."/>
        </authorList>
    </citation>
    <scope>NUCLEOTIDE SEQUENCE [LARGE SCALE GENOMIC DNA]</scope>
    <source>
        <strain evidence="1 2">F0319</strain>
    </source>
</reference>
<dbReference type="AlphaFoldDB" id="C9MMT2"/>
<dbReference type="HOGENOM" id="CLU_3102351_0_0_10"/>
<dbReference type="EMBL" id="ACVA01000019">
    <property type="protein sequence ID" value="EEX19132.1"/>
    <property type="molecule type" value="Genomic_DNA"/>
</dbReference>
<protein>
    <submittedName>
        <fullName evidence="1">Uncharacterized protein</fullName>
    </submittedName>
</protein>
<proteinExistence type="predicted"/>
<dbReference type="STRING" id="649761.HMPREF0973_00916"/>
<gene>
    <name evidence="1" type="ORF">HMPREF0973_00916</name>
</gene>
<evidence type="ECO:0000313" key="2">
    <source>
        <dbReference type="Proteomes" id="UP000003327"/>
    </source>
</evidence>
<dbReference type="Proteomes" id="UP000003327">
    <property type="component" value="Unassembled WGS sequence"/>
</dbReference>
<accession>C9MMT2</accession>
<comment type="caution">
    <text evidence="1">The sequence shown here is derived from an EMBL/GenBank/DDBJ whole genome shotgun (WGS) entry which is preliminary data.</text>
</comment>
<keyword evidence="2" id="KW-1185">Reference proteome</keyword>
<evidence type="ECO:0000313" key="1">
    <source>
        <dbReference type="EMBL" id="EEX19132.1"/>
    </source>
</evidence>
<name>C9MMT2_9BACT</name>
<sequence length="51" mass="5962">MVGILFFYALFKASKRSPILLLFVLIPREETLLKGKIDYFLFAYKLLCGNF</sequence>